<protein>
    <submittedName>
        <fullName evidence="12">CDC42 small effector protein like</fullName>
    </submittedName>
</protein>
<dbReference type="GO" id="GO:0008360">
    <property type="term" value="P:regulation of cell shape"/>
    <property type="evidence" value="ECO:0007669"/>
    <property type="project" value="UniProtKB-KW"/>
</dbReference>
<dbReference type="PANTHER" id="PTHR13502">
    <property type="entry name" value="CDC42 SMALL EFFECTOR PROTEIN HOMOLOG"/>
    <property type="match status" value="1"/>
</dbReference>
<keyword evidence="13" id="KW-1185">Reference proteome</keyword>
<dbReference type="CDD" id="cd00132">
    <property type="entry name" value="CRIB"/>
    <property type="match status" value="1"/>
</dbReference>
<dbReference type="Gene3D" id="3.90.810.10">
    <property type="entry name" value="CRIB domain"/>
    <property type="match status" value="1"/>
</dbReference>
<keyword evidence="7" id="KW-0472">Membrane</keyword>
<keyword evidence="10" id="KW-0449">Lipoprotein</keyword>
<keyword evidence="9" id="KW-0206">Cytoskeleton</keyword>
<gene>
    <name evidence="12" type="primary">Spec2_1</name>
    <name evidence="12" type="ORF">Bhyg_15358</name>
</gene>
<evidence type="ECO:0000256" key="8">
    <source>
        <dbReference type="ARBA" id="ARBA00023139"/>
    </source>
</evidence>
<dbReference type="InterPro" id="IPR039056">
    <property type="entry name" value="SPEC"/>
</dbReference>
<evidence type="ECO:0000256" key="2">
    <source>
        <dbReference type="ARBA" id="ARBA00004245"/>
    </source>
</evidence>
<dbReference type="PROSITE" id="PS50108">
    <property type="entry name" value="CRIB"/>
    <property type="match status" value="1"/>
</dbReference>
<dbReference type="GO" id="GO:0005886">
    <property type="term" value="C:plasma membrane"/>
    <property type="evidence" value="ECO:0007669"/>
    <property type="project" value="UniProtKB-SubCell"/>
</dbReference>
<sequence>MIKALTNPLRMATTGDMWVQWFSCCFHQPQSPTRRRHHNHNIRIDRSMIGNPTNFVHTGHIGSADVELSTNHLTVIQNQMQSKGGYDMNSLRMQAC</sequence>
<proteinExistence type="inferred from homology"/>
<comment type="caution">
    <text evidence="12">The sequence shown here is derived from an EMBL/GenBank/DDBJ whole genome shotgun (WGS) entry which is preliminary data.</text>
</comment>
<dbReference type="OrthoDB" id="5559822at2759"/>
<evidence type="ECO:0000256" key="4">
    <source>
        <dbReference type="ARBA" id="ARBA00022475"/>
    </source>
</evidence>
<evidence type="ECO:0000313" key="13">
    <source>
        <dbReference type="Proteomes" id="UP001151699"/>
    </source>
</evidence>
<evidence type="ECO:0000256" key="3">
    <source>
        <dbReference type="ARBA" id="ARBA00005720"/>
    </source>
</evidence>
<dbReference type="InterPro" id="IPR036936">
    <property type="entry name" value="CRIB_dom_sf"/>
</dbReference>
<keyword evidence="6" id="KW-0133">Cell shape</keyword>
<dbReference type="GO" id="GO:0035023">
    <property type="term" value="P:regulation of Rho protein signal transduction"/>
    <property type="evidence" value="ECO:0007669"/>
    <property type="project" value="InterPro"/>
</dbReference>
<evidence type="ECO:0000256" key="1">
    <source>
        <dbReference type="ARBA" id="ARBA00004193"/>
    </source>
</evidence>
<evidence type="ECO:0000256" key="5">
    <source>
        <dbReference type="ARBA" id="ARBA00022490"/>
    </source>
</evidence>
<dbReference type="EMBL" id="WJQU01000004">
    <property type="protein sequence ID" value="KAJ6636763.1"/>
    <property type="molecule type" value="Genomic_DNA"/>
</dbReference>
<reference evidence="12" key="1">
    <citation type="submission" date="2022-07" db="EMBL/GenBank/DDBJ databases">
        <authorList>
            <person name="Trinca V."/>
            <person name="Uliana J.V.C."/>
            <person name="Torres T.T."/>
            <person name="Ward R.J."/>
            <person name="Monesi N."/>
        </authorList>
    </citation>
    <scope>NUCLEOTIDE SEQUENCE</scope>
    <source>
        <strain evidence="12">HSMRA1968</strain>
        <tissue evidence="12">Whole embryos</tissue>
    </source>
</reference>
<dbReference type="FunFam" id="3.90.810.10:FF:000004">
    <property type="entry name" value="CDC42 small effector protein 2"/>
    <property type="match status" value="1"/>
</dbReference>
<dbReference type="GO" id="GO:0031267">
    <property type="term" value="F:small GTPase binding"/>
    <property type="evidence" value="ECO:0007669"/>
    <property type="project" value="InterPro"/>
</dbReference>
<accession>A0A9Q0RYD4</accession>
<feature type="domain" description="CRIB" evidence="11">
    <location>
        <begin position="49"/>
        <end position="62"/>
    </location>
</feature>
<evidence type="ECO:0000256" key="6">
    <source>
        <dbReference type="ARBA" id="ARBA00022960"/>
    </source>
</evidence>
<dbReference type="InterPro" id="IPR000095">
    <property type="entry name" value="CRIB_dom"/>
</dbReference>
<evidence type="ECO:0000256" key="9">
    <source>
        <dbReference type="ARBA" id="ARBA00023212"/>
    </source>
</evidence>
<evidence type="ECO:0000259" key="11">
    <source>
        <dbReference type="PROSITE" id="PS50108"/>
    </source>
</evidence>
<dbReference type="GO" id="GO:0005856">
    <property type="term" value="C:cytoskeleton"/>
    <property type="evidence" value="ECO:0007669"/>
    <property type="project" value="UniProtKB-SubCell"/>
</dbReference>
<name>A0A9Q0RYD4_9DIPT</name>
<evidence type="ECO:0000313" key="12">
    <source>
        <dbReference type="EMBL" id="KAJ6636763.1"/>
    </source>
</evidence>
<keyword evidence="5" id="KW-0963">Cytoplasm</keyword>
<evidence type="ECO:0000256" key="10">
    <source>
        <dbReference type="ARBA" id="ARBA00023288"/>
    </source>
</evidence>
<evidence type="ECO:0000256" key="7">
    <source>
        <dbReference type="ARBA" id="ARBA00023136"/>
    </source>
</evidence>
<comment type="subcellular location">
    <subcellularLocation>
        <location evidence="1">Cell membrane</location>
        <topology evidence="1">Lipid-anchor</topology>
    </subcellularLocation>
    <subcellularLocation>
        <location evidence="2">Cytoplasm</location>
        <location evidence="2">Cytoskeleton</location>
    </subcellularLocation>
</comment>
<dbReference type="Pfam" id="PF00786">
    <property type="entry name" value="PBD"/>
    <property type="match status" value="1"/>
</dbReference>
<organism evidence="12 13">
    <name type="scientific">Pseudolycoriella hygida</name>
    <dbReference type="NCBI Taxonomy" id="35572"/>
    <lineage>
        <taxon>Eukaryota</taxon>
        <taxon>Metazoa</taxon>
        <taxon>Ecdysozoa</taxon>
        <taxon>Arthropoda</taxon>
        <taxon>Hexapoda</taxon>
        <taxon>Insecta</taxon>
        <taxon>Pterygota</taxon>
        <taxon>Neoptera</taxon>
        <taxon>Endopterygota</taxon>
        <taxon>Diptera</taxon>
        <taxon>Nematocera</taxon>
        <taxon>Sciaroidea</taxon>
        <taxon>Sciaridae</taxon>
        <taxon>Pseudolycoriella</taxon>
    </lineage>
</organism>
<keyword evidence="4" id="KW-1003">Cell membrane</keyword>
<comment type="similarity">
    <text evidence="3">Belongs to the CDC42SE/SPEC family.</text>
</comment>
<dbReference type="AlphaFoldDB" id="A0A9Q0RYD4"/>
<keyword evidence="8" id="KW-0564">Palmitate</keyword>
<dbReference type="PANTHER" id="PTHR13502:SF6">
    <property type="entry name" value="CDC42 SMALL EFFECTOR PROTEIN HOMOLOG"/>
    <property type="match status" value="1"/>
</dbReference>
<dbReference type="Proteomes" id="UP001151699">
    <property type="component" value="Chromosome C"/>
</dbReference>